<dbReference type="InterPro" id="IPR002481">
    <property type="entry name" value="FUR"/>
</dbReference>
<comment type="similarity">
    <text evidence="1">Belongs to the Fur family.</text>
</comment>
<gene>
    <name evidence="7" type="ORF">NK125_08170</name>
</gene>
<dbReference type="InterPro" id="IPR036388">
    <property type="entry name" value="WH-like_DNA-bd_sf"/>
</dbReference>
<keyword evidence="4" id="KW-0805">Transcription regulation</keyword>
<dbReference type="EMBL" id="JAMZFW010000010">
    <property type="protein sequence ID" value="MCP1102384.1"/>
    <property type="molecule type" value="Genomic_DNA"/>
</dbReference>
<evidence type="ECO:0000256" key="6">
    <source>
        <dbReference type="ARBA" id="ARBA00023163"/>
    </source>
</evidence>
<dbReference type="Gene3D" id="1.10.10.10">
    <property type="entry name" value="Winged helix-like DNA-binding domain superfamily/Winged helix DNA-binding domain"/>
    <property type="match status" value="1"/>
</dbReference>
<dbReference type="InterPro" id="IPR036390">
    <property type="entry name" value="WH_DNA-bd_sf"/>
</dbReference>
<dbReference type="PANTHER" id="PTHR33202:SF7">
    <property type="entry name" value="FERRIC UPTAKE REGULATION PROTEIN"/>
    <property type="match status" value="1"/>
</dbReference>
<protein>
    <submittedName>
        <fullName evidence="7">Transcriptional repressor</fullName>
    </submittedName>
</protein>
<dbReference type="Pfam" id="PF01475">
    <property type="entry name" value="FUR"/>
    <property type="match status" value="1"/>
</dbReference>
<dbReference type="Gene3D" id="3.30.1490.190">
    <property type="match status" value="1"/>
</dbReference>
<reference evidence="7 8" key="1">
    <citation type="journal article" date="2022" name="Genome Biol. Evol.">
        <title>Host diet, physiology and behaviors set the stage for Lachnospiraceae cladogenesis.</title>
        <authorList>
            <person name="Vera-Ponce De Leon A."/>
            <person name="Schneider M."/>
            <person name="Jahnes B.C."/>
            <person name="Sadowski V."/>
            <person name="Camuy-Velez L.A."/>
            <person name="Duan J."/>
            <person name="Sabree Z.L."/>
        </authorList>
    </citation>
    <scope>NUCLEOTIDE SEQUENCE [LARGE SCALE GENOMIC DNA]</scope>
    <source>
        <strain evidence="7 8">PAL113</strain>
    </source>
</reference>
<dbReference type="SUPFAM" id="SSF46785">
    <property type="entry name" value="Winged helix' DNA-binding domain"/>
    <property type="match status" value="1"/>
</dbReference>
<dbReference type="RefSeq" id="WP_262066169.1">
    <property type="nucleotide sequence ID" value="NZ_JAMXOD010000010.1"/>
</dbReference>
<evidence type="ECO:0000256" key="2">
    <source>
        <dbReference type="ARBA" id="ARBA00022491"/>
    </source>
</evidence>
<dbReference type="Proteomes" id="UP001523566">
    <property type="component" value="Unassembled WGS sequence"/>
</dbReference>
<dbReference type="CDD" id="cd07153">
    <property type="entry name" value="Fur_like"/>
    <property type="match status" value="1"/>
</dbReference>
<name>A0ABT1E9V1_9FIRM</name>
<keyword evidence="3" id="KW-0862">Zinc</keyword>
<keyword evidence="2" id="KW-0678">Repressor</keyword>
<accession>A0ABT1E9V1</accession>
<keyword evidence="8" id="KW-1185">Reference proteome</keyword>
<comment type="caution">
    <text evidence="7">The sequence shown here is derived from an EMBL/GenBank/DDBJ whole genome shotgun (WGS) entry which is preliminary data.</text>
</comment>
<dbReference type="PANTHER" id="PTHR33202">
    <property type="entry name" value="ZINC UPTAKE REGULATION PROTEIN"/>
    <property type="match status" value="1"/>
</dbReference>
<keyword evidence="5" id="KW-0238">DNA-binding</keyword>
<evidence type="ECO:0000313" key="8">
    <source>
        <dbReference type="Proteomes" id="UP001523566"/>
    </source>
</evidence>
<evidence type="ECO:0000313" key="7">
    <source>
        <dbReference type="EMBL" id="MCP1102384.1"/>
    </source>
</evidence>
<sequence>MQKLKYSKQRAYIKEYLMQTEEHPTADTVYLHMRKQFPNISLGTVYRNLNLLADMGEIIKITTENGGVRFDKVSVPHYHVICTKCGKVDDLMLTQKDFDELDKKASKSYSGEINTHAVVFYGVCEDCLRVDKSENP</sequence>
<evidence type="ECO:0000256" key="5">
    <source>
        <dbReference type="ARBA" id="ARBA00023125"/>
    </source>
</evidence>
<evidence type="ECO:0000256" key="3">
    <source>
        <dbReference type="ARBA" id="ARBA00022833"/>
    </source>
</evidence>
<organism evidence="7 8">
    <name type="scientific">Aequitasia blattaphilus</name>
    <dbReference type="NCBI Taxonomy" id="2949332"/>
    <lineage>
        <taxon>Bacteria</taxon>
        <taxon>Bacillati</taxon>
        <taxon>Bacillota</taxon>
        <taxon>Clostridia</taxon>
        <taxon>Lachnospirales</taxon>
        <taxon>Lachnospiraceae</taxon>
        <taxon>Aequitasia</taxon>
    </lineage>
</organism>
<keyword evidence="6" id="KW-0804">Transcription</keyword>
<proteinExistence type="inferred from homology"/>
<evidence type="ECO:0000256" key="1">
    <source>
        <dbReference type="ARBA" id="ARBA00007957"/>
    </source>
</evidence>
<evidence type="ECO:0000256" key="4">
    <source>
        <dbReference type="ARBA" id="ARBA00023015"/>
    </source>
</evidence>
<dbReference type="InterPro" id="IPR043135">
    <property type="entry name" value="Fur_C"/>
</dbReference>